<proteinExistence type="predicted"/>
<dbReference type="RefSeq" id="WP_062978936.1">
    <property type="nucleotide sequence ID" value="NZ_JAAXOT010000015.1"/>
</dbReference>
<dbReference type="Pfam" id="PF04087">
    <property type="entry name" value="DUF389"/>
    <property type="match status" value="1"/>
</dbReference>
<feature type="transmembrane region" description="Helical" evidence="1">
    <location>
        <begin position="245"/>
        <end position="274"/>
    </location>
</feature>
<organism evidence="2 3">
    <name type="scientific">Nocardia flavorosea</name>
    <dbReference type="NCBI Taxonomy" id="53429"/>
    <lineage>
        <taxon>Bacteria</taxon>
        <taxon>Bacillati</taxon>
        <taxon>Actinomycetota</taxon>
        <taxon>Actinomycetes</taxon>
        <taxon>Mycobacteriales</taxon>
        <taxon>Nocardiaceae</taxon>
        <taxon>Nocardia</taxon>
    </lineage>
</organism>
<feature type="transmembrane region" description="Helical" evidence="1">
    <location>
        <begin position="221"/>
        <end position="238"/>
    </location>
</feature>
<gene>
    <name evidence="2" type="ORF">HGA15_25620</name>
</gene>
<feature type="transmembrane region" description="Helical" evidence="1">
    <location>
        <begin position="116"/>
        <end position="135"/>
    </location>
</feature>
<accession>A0A846YKV4</accession>
<dbReference type="Proteomes" id="UP000570678">
    <property type="component" value="Unassembled WGS sequence"/>
</dbReference>
<dbReference type="PANTHER" id="PTHR20992:SF9">
    <property type="entry name" value="AT15442P-RELATED"/>
    <property type="match status" value="1"/>
</dbReference>
<keyword evidence="1" id="KW-0472">Membrane</keyword>
<dbReference type="AlphaFoldDB" id="A0A846YKV4"/>
<dbReference type="EMBL" id="JAAXOT010000015">
    <property type="protein sequence ID" value="NKY59473.1"/>
    <property type="molecule type" value="Genomic_DNA"/>
</dbReference>
<feature type="transmembrane region" description="Helical" evidence="1">
    <location>
        <begin position="174"/>
        <end position="201"/>
    </location>
</feature>
<evidence type="ECO:0000256" key="1">
    <source>
        <dbReference type="SAM" id="Phobius"/>
    </source>
</evidence>
<dbReference type="InterPro" id="IPR005240">
    <property type="entry name" value="DUF389"/>
</dbReference>
<keyword evidence="3" id="KW-1185">Reference proteome</keyword>
<comment type="caution">
    <text evidence="2">The sequence shown here is derived from an EMBL/GenBank/DDBJ whole genome shotgun (WGS) entry which is preliminary data.</text>
</comment>
<feature type="transmembrane region" description="Helical" evidence="1">
    <location>
        <begin position="141"/>
        <end position="162"/>
    </location>
</feature>
<name>A0A846YKV4_9NOCA</name>
<protein>
    <submittedName>
        <fullName evidence="2">DUF389 domain-containing protein</fullName>
    </submittedName>
</protein>
<keyword evidence="1" id="KW-0812">Transmembrane</keyword>
<sequence length="321" mass="33778">MLHLRVMSPAELTDEVLGVLESDDAVSGLAVLRGSAIRPAGDVILADLAREAANDIVGRLRATGLHHHGSIELEPVRTWMSLSGYLAELRTPGYSADSVVWADVTQRSYEETELNWTYLSFMTLATTLAGIAIVVDSQILVIGAMVLGPEFGAIAALGVALVRRRPALLGRAAGTLLAGFVAAILLAFTAAVGARLLGWITVDVVTGERPETAFIYTPDKWSFVVALIAAAAGVLSLTSAKSGALVGVFISVTTVPAAGNIALGLAFGAWPAIWGSALQLMVNLAGMALAGWATLALQDVVWSRVALRRARTEARARRRML</sequence>
<evidence type="ECO:0000313" key="2">
    <source>
        <dbReference type="EMBL" id="NKY59473.1"/>
    </source>
</evidence>
<keyword evidence="1" id="KW-1133">Transmembrane helix</keyword>
<reference evidence="2 3" key="1">
    <citation type="submission" date="2020-04" db="EMBL/GenBank/DDBJ databases">
        <title>MicrobeNet Type strains.</title>
        <authorList>
            <person name="Nicholson A.C."/>
        </authorList>
    </citation>
    <scope>NUCLEOTIDE SEQUENCE [LARGE SCALE GENOMIC DNA]</scope>
    <source>
        <strain evidence="2 3">JCM 3332</strain>
    </source>
</reference>
<feature type="transmembrane region" description="Helical" evidence="1">
    <location>
        <begin position="280"/>
        <end position="302"/>
    </location>
</feature>
<dbReference type="PANTHER" id="PTHR20992">
    <property type="entry name" value="AT15442P-RELATED"/>
    <property type="match status" value="1"/>
</dbReference>
<evidence type="ECO:0000313" key="3">
    <source>
        <dbReference type="Proteomes" id="UP000570678"/>
    </source>
</evidence>